<protein>
    <recommendedName>
        <fullName evidence="1">RdRp catalytic domain-containing protein</fullName>
    </recommendedName>
</protein>
<dbReference type="EMBL" id="OU963870">
    <property type="protein sequence ID" value="CAH0395184.1"/>
    <property type="molecule type" value="Genomic_DNA"/>
</dbReference>
<dbReference type="InterPro" id="IPR014023">
    <property type="entry name" value="Mononeg_RNA_pol_cat"/>
</dbReference>
<reference evidence="2" key="1">
    <citation type="submission" date="2021-12" db="EMBL/GenBank/DDBJ databases">
        <authorList>
            <person name="King R."/>
        </authorList>
    </citation>
    <scope>NUCLEOTIDE SEQUENCE</scope>
</reference>
<name>A0A9P0F990_BEMTA</name>
<dbReference type="Proteomes" id="UP001152759">
    <property type="component" value="Chromosome 9"/>
</dbReference>
<evidence type="ECO:0000313" key="3">
    <source>
        <dbReference type="Proteomes" id="UP001152759"/>
    </source>
</evidence>
<proteinExistence type="predicted"/>
<dbReference type="AlphaFoldDB" id="A0A9P0F990"/>
<evidence type="ECO:0000313" key="2">
    <source>
        <dbReference type="EMBL" id="CAH0395184.1"/>
    </source>
</evidence>
<dbReference type="GO" id="GO:0005524">
    <property type="term" value="F:ATP binding"/>
    <property type="evidence" value="ECO:0007669"/>
    <property type="project" value="InterPro"/>
</dbReference>
<feature type="domain" description="RdRp catalytic" evidence="1">
    <location>
        <begin position="7"/>
        <end position="137"/>
    </location>
</feature>
<gene>
    <name evidence="2" type="ORF">BEMITA_LOCUS13400</name>
</gene>
<accession>A0A9P0F990</accession>
<dbReference type="GO" id="GO:0004482">
    <property type="term" value="F:mRNA 5'-cap (guanine-N7-)-methyltransferase activity"/>
    <property type="evidence" value="ECO:0007669"/>
    <property type="project" value="InterPro"/>
</dbReference>
<evidence type="ECO:0000259" key="1">
    <source>
        <dbReference type="Pfam" id="PF00946"/>
    </source>
</evidence>
<sequence>MRQEKLHNYPIVDIEAGLREMFKYGTSYRPLAPGADSDTASNFKRKFIVAYYNEHMELPPTFKYVNVDPEIRRLVNRGNPVSIRECYKIPNSAGDKLIFKKCFNFDYCPQISDLLDDKAITPDWDHIYQVFAEDALRVET</sequence>
<keyword evidence="3" id="KW-1185">Reference proteome</keyword>
<dbReference type="GO" id="GO:0003968">
    <property type="term" value="F:RNA-directed RNA polymerase activity"/>
    <property type="evidence" value="ECO:0007669"/>
    <property type="project" value="InterPro"/>
</dbReference>
<dbReference type="Pfam" id="PF00946">
    <property type="entry name" value="Mononeg_RNA_pol"/>
    <property type="match status" value="1"/>
</dbReference>
<organism evidence="2 3">
    <name type="scientific">Bemisia tabaci</name>
    <name type="common">Sweetpotato whitefly</name>
    <name type="synonym">Aleurodes tabaci</name>
    <dbReference type="NCBI Taxonomy" id="7038"/>
    <lineage>
        <taxon>Eukaryota</taxon>
        <taxon>Metazoa</taxon>
        <taxon>Ecdysozoa</taxon>
        <taxon>Arthropoda</taxon>
        <taxon>Hexapoda</taxon>
        <taxon>Insecta</taxon>
        <taxon>Pterygota</taxon>
        <taxon>Neoptera</taxon>
        <taxon>Paraneoptera</taxon>
        <taxon>Hemiptera</taxon>
        <taxon>Sternorrhyncha</taxon>
        <taxon>Aleyrodoidea</taxon>
        <taxon>Aleyrodidae</taxon>
        <taxon>Aleyrodinae</taxon>
        <taxon>Bemisia</taxon>
    </lineage>
</organism>